<dbReference type="AlphaFoldDB" id="A0A7H9EHW0"/>
<accession>A0A7H9EHW0</accession>
<organism evidence="3 4">
    <name type="scientific">Ligilactobacillus saerimneri</name>
    <dbReference type="NCBI Taxonomy" id="228229"/>
    <lineage>
        <taxon>Bacteria</taxon>
        <taxon>Bacillati</taxon>
        <taxon>Bacillota</taxon>
        <taxon>Bacilli</taxon>
        <taxon>Lactobacillales</taxon>
        <taxon>Lactobacillaceae</taxon>
        <taxon>Ligilactobacillus</taxon>
    </lineage>
</organism>
<evidence type="ECO:0000313" key="4">
    <source>
        <dbReference type="Proteomes" id="UP000510886"/>
    </source>
</evidence>
<comment type="similarity">
    <text evidence="1">Belongs to the protein-tyrosine phosphatase family.</text>
</comment>
<name>A0A7H9EHW0_9LACO</name>
<evidence type="ECO:0000259" key="2">
    <source>
        <dbReference type="PROSITE" id="PS50056"/>
    </source>
</evidence>
<dbReference type="InterPro" id="IPR029021">
    <property type="entry name" value="Prot-tyrosine_phosphatase-like"/>
</dbReference>
<dbReference type="GeneID" id="89599096"/>
<dbReference type="GO" id="GO:0004721">
    <property type="term" value="F:phosphoprotein phosphatase activity"/>
    <property type="evidence" value="ECO:0007669"/>
    <property type="project" value="InterPro"/>
</dbReference>
<dbReference type="InterPro" id="IPR000387">
    <property type="entry name" value="Tyr_Pase_dom"/>
</dbReference>
<feature type="domain" description="Tyrosine specific protein phosphatases" evidence="2">
    <location>
        <begin position="128"/>
        <end position="160"/>
    </location>
</feature>
<dbReference type="KEGG" id="lsw:GTO87_00725"/>
<dbReference type="InterPro" id="IPR016130">
    <property type="entry name" value="Tyr_Pase_AS"/>
</dbReference>
<dbReference type="Gene3D" id="3.90.190.10">
    <property type="entry name" value="Protein tyrosine phosphatase superfamily"/>
    <property type="match status" value="1"/>
</dbReference>
<dbReference type="Proteomes" id="UP000510886">
    <property type="component" value="Chromosome"/>
</dbReference>
<evidence type="ECO:0000256" key="1">
    <source>
        <dbReference type="ARBA" id="ARBA00009580"/>
    </source>
</evidence>
<dbReference type="RefSeq" id="WP_009553925.1">
    <property type="nucleotide sequence ID" value="NZ_CALVCX010000105.1"/>
</dbReference>
<dbReference type="InterPro" id="IPR026893">
    <property type="entry name" value="Tyr/Ser_Pase_IphP-type"/>
</dbReference>
<reference evidence="3 4" key="1">
    <citation type="submission" date="2020-01" db="EMBL/GenBank/DDBJ databases">
        <title>Complete and circular genome sequences of six lactobacillus isolates from horses.</title>
        <authorList>
            <person name="Hassan H.M."/>
        </authorList>
    </citation>
    <scope>NUCLEOTIDE SEQUENCE [LARGE SCALE GENOMIC DNA]</scope>
    <source>
        <strain evidence="3 4">1A</strain>
    </source>
</reference>
<protein>
    <submittedName>
        <fullName evidence="3">Protein-tyrosine-phosphatase</fullName>
    </submittedName>
</protein>
<sequence>MQHQRMLPLARGVNIREMGGYPTVDGRTTRWQKLIRSGNMGQLTPKDLDFLAEYGLRYDIDLRSESETWFYQDRYPVQTKYINLSLYPFERTLFENLGVVAGHQLRYGELDIVDQTYAQMMTDPHPRAQFRQMFDYLLENDQPDQSVLFHCAAGKDRTGAAAFLILSALGVKEEAILQDYLLTNLVFQNKTPEEINGLLTTSDADALANELNSYLAVSERGFKTFRQVCETVAGSMEQYFARYLDLDHEQLTRLQDIYLE</sequence>
<dbReference type="EMBL" id="CP047418">
    <property type="protein sequence ID" value="QLL77283.1"/>
    <property type="molecule type" value="Genomic_DNA"/>
</dbReference>
<dbReference type="PROSITE" id="PS00383">
    <property type="entry name" value="TYR_PHOSPHATASE_1"/>
    <property type="match status" value="1"/>
</dbReference>
<dbReference type="Pfam" id="PF13350">
    <property type="entry name" value="Y_phosphatase3"/>
    <property type="match status" value="1"/>
</dbReference>
<dbReference type="PANTHER" id="PTHR31126">
    <property type="entry name" value="TYROSINE-PROTEIN PHOSPHATASE"/>
    <property type="match status" value="1"/>
</dbReference>
<dbReference type="PANTHER" id="PTHR31126:SF1">
    <property type="entry name" value="TYROSINE SPECIFIC PROTEIN PHOSPHATASES DOMAIN-CONTAINING PROTEIN"/>
    <property type="match status" value="1"/>
</dbReference>
<gene>
    <name evidence="3" type="ORF">GTO87_00725</name>
</gene>
<proteinExistence type="inferred from homology"/>
<dbReference type="PROSITE" id="PS50056">
    <property type="entry name" value="TYR_PHOSPHATASE_2"/>
    <property type="match status" value="1"/>
</dbReference>
<dbReference type="SUPFAM" id="SSF52799">
    <property type="entry name" value="(Phosphotyrosine protein) phosphatases II"/>
    <property type="match status" value="1"/>
</dbReference>
<evidence type="ECO:0000313" key="3">
    <source>
        <dbReference type="EMBL" id="QLL77283.1"/>
    </source>
</evidence>